<dbReference type="AlphaFoldDB" id="A0AAN8NR62"/>
<evidence type="ECO:0000313" key="1">
    <source>
        <dbReference type="EMBL" id="KAK6337072.1"/>
    </source>
</evidence>
<name>A0AAN8NR62_9PEZI</name>
<keyword evidence="2" id="KW-1185">Reference proteome</keyword>
<accession>A0AAN8NR62</accession>
<reference evidence="1 2" key="1">
    <citation type="submission" date="2019-10" db="EMBL/GenBank/DDBJ databases">
        <authorList>
            <person name="Palmer J.M."/>
        </authorList>
    </citation>
    <scope>NUCLEOTIDE SEQUENCE [LARGE SCALE GENOMIC DNA]</scope>
    <source>
        <strain evidence="1 2">TWF718</strain>
    </source>
</reference>
<evidence type="ECO:0000313" key="2">
    <source>
        <dbReference type="Proteomes" id="UP001313282"/>
    </source>
</evidence>
<comment type="caution">
    <text evidence="1">The sequence shown here is derived from an EMBL/GenBank/DDBJ whole genome shotgun (WGS) entry which is preliminary data.</text>
</comment>
<protein>
    <submittedName>
        <fullName evidence="1">Uncharacterized protein</fullName>
    </submittedName>
</protein>
<organism evidence="1 2">
    <name type="scientific">Orbilia javanica</name>
    <dbReference type="NCBI Taxonomy" id="47235"/>
    <lineage>
        <taxon>Eukaryota</taxon>
        <taxon>Fungi</taxon>
        <taxon>Dikarya</taxon>
        <taxon>Ascomycota</taxon>
        <taxon>Pezizomycotina</taxon>
        <taxon>Orbiliomycetes</taxon>
        <taxon>Orbiliales</taxon>
        <taxon>Orbiliaceae</taxon>
        <taxon>Orbilia</taxon>
    </lineage>
</organism>
<dbReference type="EMBL" id="JAVHNR010000007">
    <property type="protein sequence ID" value="KAK6337072.1"/>
    <property type="molecule type" value="Genomic_DNA"/>
</dbReference>
<proteinExistence type="predicted"/>
<gene>
    <name evidence="1" type="ORF">TWF718_009858</name>
</gene>
<dbReference type="Proteomes" id="UP001313282">
    <property type="component" value="Unassembled WGS sequence"/>
</dbReference>
<sequence>MKRSPCSDENQIYELTNQCLTGFQNLLNEGKAREGLCHAFLSKQHDSFRAWVATIGALAPSKSSLDYQLREHKHITLAVVELLLLLRDILHNEPCPTISDLSDNMGGQKLKTDPAGVLSQHGALEEALKGLHLLAPLIRRGSIPNSQFDLSARFFNPAELYDPDFINRMKHLLKDNFPTAATSLLDQLVTSMSRRRNWLLYKAQRVRVLGEYGDYTPPLTVIQHVLTPECH</sequence>